<dbReference type="Gene3D" id="3.30.1380.10">
    <property type="match status" value="1"/>
</dbReference>
<name>A0ABV6RA81_9MICO</name>
<dbReference type="Pfam" id="PF02557">
    <property type="entry name" value="VanY"/>
    <property type="match status" value="1"/>
</dbReference>
<accession>A0ABV6RA81</accession>
<dbReference type="EMBL" id="JBHLSV010000007">
    <property type="protein sequence ID" value="MFC0673878.1"/>
    <property type="molecule type" value="Genomic_DNA"/>
</dbReference>
<organism evidence="3 4">
    <name type="scientific">Brachybacterium hainanense</name>
    <dbReference type="NCBI Taxonomy" id="1541174"/>
    <lineage>
        <taxon>Bacteria</taxon>
        <taxon>Bacillati</taxon>
        <taxon>Actinomycetota</taxon>
        <taxon>Actinomycetes</taxon>
        <taxon>Micrococcales</taxon>
        <taxon>Dermabacteraceae</taxon>
        <taxon>Brachybacterium</taxon>
    </lineage>
</organism>
<evidence type="ECO:0000313" key="4">
    <source>
        <dbReference type="Proteomes" id="UP001589793"/>
    </source>
</evidence>
<dbReference type="InterPro" id="IPR003709">
    <property type="entry name" value="VanY-like_core_dom"/>
</dbReference>
<gene>
    <name evidence="3" type="ORF">ACFFF6_07910</name>
</gene>
<dbReference type="InterPro" id="IPR052179">
    <property type="entry name" value="DD-CPase-like"/>
</dbReference>
<dbReference type="Proteomes" id="UP001589793">
    <property type="component" value="Unassembled WGS sequence"/>
</dbReference>
<dbReference type="PANTHER" id="PTHR34385">
    <property type="entry name" value="D-ALANYL-D-ALANINE CARBOXYPEPTIDASE"/>
    <property type="match status" value="1"/>
</dbReference>
<dbReference type="RefSeq" id="WP_376979809.1">
    <property type="nucleotide sequence ID" value="NZ_JBHLSV010000007.1"/>
</dbReference>
<reference evidence="3 4" key="1">
    <citation type="submission" date="2024-09" db="EMBL/GenBank/DDBJ databases">
        <authorList>
            <person name="Sun Q."/>
            <person name="Mori K."/>
        </authorList>
    </citation>
    <scope>NUCLEOTIDE SEQUENCE [LARGE SCALE GENOMIC DNA]</scope>
    <source>
        <strain evidence="3 4">CICC 10874</strain>
    </source>
</reference>
<dbReference type="InterPro" id="IPR009045">
    <property type="entry name" value="Zn_M74/Hedgehog-like"/>
</dbReference>
<comment type="caution">
    <text evidence="3">The sequence shown here is derived from an EMBL/GenBank/DDBJ whole genome shotgun (WGS) entry which is preliminary data.</text>
</comment>
<evidence type="ECO:0000259" key="2">
    <source>
        <dbReference type="Pfam" id="PF02557"/>
    </source>
</evidence>
<sequence>MTHRHPAHSSASRRSAPGRSPILPLIAAAGLLLLALTALGTFASGTPEQGGAAAGSTGRDGGRIRAGEDVSVFDVDHPAVAGLDPDLRDAVQRAAADAENEGTVFHVTSGWRSPAYQQHLLDRAVAERGSAQEAARWVASPETSAHVAGDAIDIGGVQAQDWIARRGAGYGLCRVYENEPWHVELRPEAARSGCPQPFRDPTEDPRLR</sequence>
<dbReference type="SUPFAM" id="SSF55166">
    <property type="entry name" value="Hedgehog/DD-peptidase"/>
    <property type="match status" value="1"/>
</dbReference>
<dbReference type="CDD" id="cd14846">
    <property type="entry name" value="Peptidase_M15_like"/>
    <property type="match status" value="1"/>
</dbReference>
<proteinExistence type="predicted"/>
<protein>
    <submittedName>
        <fullName evidence="3">M15 family metallopeptidase</fullName>
    </submittedName>
</protein>
<dbReference type="PANTHER" id="PTHR34385:SF1">
    <property type="entry name" value="PEPTIDOGLYCAN L-ALANYL-D-GLUTAMATE ENDOPEPTIDASE CWLK"/>
    <property type="match status" value="1"/>
</dbReference>
<feature type="domain" description="D-alanyl-D-alanine carboxypeptidase-like core" evidence="2">
    <location>
        <begin position="83"/>
        <end position="160"/>
    </location>
</feature>
<keyword evidence="4" id="KW-1185">Reference proteome</keyword>
<feature type="region of interest" description="Disordered" evidence="1">
    <location>
        <begin position="187"/>
        <end position="208"/>
    </location>
</feature>
<evidence type="ECO:0000256" key="1">
    <source>
        <dbReference type="SAM" id="MobiDB-lite"/>
    </source>
</evidence>
<evidence type="ECO:0000313" key="3">
    <source>
        <dbReference type="EMBL" id="MFC0673878.1"/>
    </source>
</evidence>